<dbReference type="SUPFAM" id="SSF51735">
    <property type="entry name" value="NAD(P)-binding Rossmann-fold domains"/>
    <property type="match status" value="1"/>
</dbReference>
<sequence length="351" mass="37367">MQAMVLTVNGSPLEWIERPDPVPGPGELRVRVAACGVCRTDLHVTDGELPNPRLPIIPGHEIVGYVDALGEGVSGFHIGERVGIPWLGHTCGACPYCRSGHENLCDAPEFTGYTRDGGYATMVTAEAQFTFPLGGPGNDVDLAPLLCAGLIGWRSLVMAGDGKRLGLYGFGAAAHIIAQIARWQGRDIYAFTRPGNLASQRFALDLGAHWAGGSDETPPEFLDAAILFAPVGALVPQALRAVRKGGQVVCAGIHMSDIPSFPYSLLWEERKVVSVANLTRKDALEFLSLALQIGVKTQITTYPLRDANRALSDLRAGCFDGAAVLVPQAGTGKQLDLSCANGCRLHLKQGY</sequence>
<comment type="cofactor">
    <cofactor evidence="1">
        <name>Zn(2+)</name>
        <dbReference type="ChEBI" id="CHEBI:29105"/>
    </cofactor>
</comment>
<dbReference type="GO" id="GO:0004022">
    <property type="term" value="F:alcohol dehydrogenase (NAD+) activity"/>
    <property type="evidence" value="ECO:0007669"/>
    <property type="project" value="UniProtKB-EC"/>
</dbReference>
<dbReference type="NCBIfam" id="TIGR02822">
    <property type="entry name" value="adh_fam_2"/>
    <property type="match status" value="1"/>
</dbReference>
<dbReference type="InterPro" id="IPR011032">
    <property type="entry name" value="GroES-like_sf"/>
</dbReference>
<accession>A0AAC9KDM1</accession>
<evidence type="ECO:0000259" key="7">
    <source>
        <dbReference type="SMART" id="SM00829"/>
    </source>
</evidence>
<organism evidence="8 9">
    <name type="scientific">Granulibacter bethesdensis</name>
    <dbReference type="NCBI Taxonomy" id="364410"/>
    <lineage>
        <taxon>Bacteria</taxon>
        <taxon>Pseudomonadati</taxon>
        <taxon>Pseudomonadota</taxon>
        <taxon>Alphaproteobacteria</taxon>
        <taxon>Acetobacterales</taxon>
        <taxon>Acetobacteraceae</taxon>
        <taxon>Granulibacter</taxon>
    </lineage>
</organism>
<proteinExistence type="inferred from homology"/>
<dbReference type="Pfam" id="PF08240">
    <property type="entry name" value="ADH_N"/>
    <property type="match status" value="1"/>
</dbReference>
<dbReference type="RefSeq" id="WP_081368848.1">
    <property type="nucleotide sequence ID" value="NZ_CP018191.1"/>
</dbReference>
<dbReference type="AlphaFoldDB" id="A0AAC9KDM1"/>
<keyword evidence="6 8" id="KW-0560">Oxidoreductase</keyword>
<keyword evidence="5" id="KW-0862">Zinc</keyword>
<dbReference type="InterPro" id="IPR020843">
    <property type="entry name" value="ER"/>
</dbReference>
<evidence type="ECO:0000256" key="2">
    <source>
        <dbReference type="ARBA" id="ARBA00008072"/>
    </source>
</evidence>
<evidence type="ECO:0000313" key="8">
    <source>
        <dbReference type="EMBL" id="APH54218.1"/>
    </source>
</evidence>
<name>A0AAC9KDM1_9PROT</name>
<dbReference type="CDD" id="cd08298">
    <property type="entry name" value="CAD2"/>
    <property type="match status" value="1"/>
</dbReference>
<dbReference type="InterPro" id="IPR002328">
    <property type="entry name" value="ADH_Zn_CS"/>
</dbReference>
<reference evidence="9" key="1">
    <citation type="submission" date="2016-11" db="EMBL/GenBank/DDBJ databases">
        <title>Comparative genomic and phenotypic analysis of Granulibacter bethesdensis clinical isolates from patients with chronic granulomatous disease.</title>
        <authorList>
            <person name="Zarember K.A."/>
            <person name="Porcella S.F."/>
            <person name="Chu J."/>
            <person name="Ding L."/>
            <person name="Dahlstrom E."/>
            <person name="Barbian K."/>
            <person name="Martens C."/>
            <person name="Sykora L."/>
            <person name="Kramer S."/>
            <person name="Pettinato A.M."/>
            <person name="Hong H."/>
            <person name="Wald G."/>
            <person name="Berg L.J."/>
            <person name="Rogge L.S."/>
            <person name="Greenberg D.E."/>
            <person name="Falcone E.L."/>
            <person name="Neves J.F."/>
            <person name="Simoes M.J."/>
            <person name="Casal M."/>
            <person name="Rodriguez-Lopez F.C."/>
            <person name="Zelazny A."/>
            <person name="Gallin J.I."/>
            <person name="Holland S.M."/>
        </authorList>
    </citation>
    <scope>NUCLEOTIDE SEQUENCE [LARGE SCALE GENOMIC DNA]</scope>
    <source>
        <strain evidence="9">NIH9.1</strain>
    </source>
</reference>
<dbReference type="PANTHER" id="PTHR42940">
    <property type="entry name" value="ALCOHOL DEHYDROGENASE 1-RELATED"/>
    <property type="match status" value="1"/>
</dbReference>
<evidence type="ECO:0000256" key="5">
    <source>
        <dbReference type="ARBA" id="ARBA00022833"/>
    </source>
</evidence>
<dbReference type="EC" id="1.1.1.1" evidence="3"/>
<comment type="similarity">
    <text evidence="2">Belongs to the zinc-containing alcohol dehydrogenase family.</text>
</comment>
<feature type="domain" description="Enoyl reductase (ER)" evidence="7">
    <location>
        <begin position="10"/>
        <end position="325"/>
    </location>
</feature>
<dbReference type="Proteomes" id="UP000182373">
    <property type="component" value="Chromosome"/>
</dbReference>
<dbReference type="Gene3D" id="3.40.50.720">
    <property type="entry name" value="NAD(P)-binding Rossmann-like Domain"/>
    <property type="match status" value="1"/>
</dbReference>
<evidence type="ECO:0000256" key="6">
    <source>
        <dbReference type="ARBA" id="ARBA00023002"/>
    </source>
</evidence>
<dbReference type="PROSITE" id="PS00059">
    <property type="entry name" value="ADH_ZINC"/>
    <property type="match status" value="1"/>
</dbReference>
<evidence type="ECO:0000256" key="3">
    <source>
        <dbReference type="ARBA" id="ARBA00013190"/>
    </source>
</evidence>
<dbReference type="Gene3D" id="3.90.180.10">
    <property type="entry name" value="Medium-chain alcohol dehydrogenases, catalytic domain"/>
    <property type="match status" value="1"/>
</dbReference>
<evidence type="ECO:0000256" key="4">
    <source>
        <dbReference type="ARBA" id="ARBA00022723"/>
    </source>
</evidence>
<dbReference type="InterPro" id="IPR014187">
    <property type="entry name" value="ADH_Zn_typ-2"/>
</dbReference>
<dbReference type="GO" id="GO:0005737">
    <property type="term" value="C:cytoplasm"/>
    <property type="evidence" value="ECO:0007669"/>
    <property type="project" value="TreeGrafter"/>
</dbReference>
<dbReference type="GO" id="GO:0008270">
    <property type="term" value="F:zinc ion binding"/>
    <property type="evidence" value="ECO:0007669"/>
    <property type="project" value="InterPro"/>
</dbReference>
<dbReference type="InterPro" id="IPR036291">
    <property type="entry name" value="NAD(P)-bd_dom_sf"/>
</dbReference>
<keyword evidence="4" id="KW-0479">Metal-binding</keyword>
<gene>
    <name evidence="8" type="ORF">GbCGDNIH9_2346a</name>
</gene>
<dbReference type="PANTHER" id="PTHR42940:SF8">
    <property type="entry name" value="VACUOLAR PROTEIN SORTING-ASSOCIATED PROTEIN 11"/>
    <property type="match status" value="1"/>
</dbReference>
<protein>
    <recommendedName>
        <fullName evidence="3">alcohol dehydrogenase</fullName>
        <ecNumber evidence="3">1.1.1.1</ecNumber>
    </recommendedName>
</protein>
<dbReference type="EMBL" id="CP018191">
    <property type="protein sequence ID" value="APH54218.1"/>
    <property type="molecule type" value="Genomic_DNA"/>
</dbReference>
<evidence type="ECO:0000256" key="1">
    <source>
        <dbReference type="ARBA" id="ARBA00001947"/>
    </source>
</evidence>
<evidence type="ECO:0000313" key="9">
    <source>
        <dbReference type="Proteomes" id="UP000182373"/>
    </source>
</evidence>
<dbReference type="SMART" id="SM00829">
    <property type="entry name" value="PKS_ER"/>
    <property type="match status" value="1"/>
</dbReference>
<dbReference type="SUPFAM" id="SSF50129">
    <property type="entry name" value="GroES-like"/>
    <property type="match status" value="1"/>
</dbReference>
<dbReference type="InterPro" id="IPR013154">
    <property type="entry name" value="ADH-like_N"/>
</dbReference>